<dbReference type="Proteomes" id="UP000076407">
    <property type="component" value="Unassembled WGS sequence"/>
</dbReference>
<evidence type="ECO:0000313" key="1">
    <source>
        <dbReference type="EnsemblMetazoa" id="AQUA014880-PB"/>
    </source>
</evidence>
<sequence>ASEAVHSSNLQIITPAHYAWHGSLRLLLCSGARVVRTHTRDCFELT</sequence>
<reference evidence="1" key="1">
    <citation type="submission" date="2020-05" db="UniProtKB">
        <authorList>
            <consortium name="EnsemblMetazoa"/>
        </authorList>
    </citation>
    <scope>IDENTIFICATION</scope>
    <source>
        <strain evidence="1">SANGQUA</strain>
    </source>
</reference>
<organism evidence="1 2">
    <name type="scientific">Anopheles quadriannulatus</name>
    <name type="common">Mosquito</name>
    <dbReference type="NCBI Taxonomy" id="34691"/>
    <lineage>
        <taxon>Eukaryota</taxon>
        <taxon>Metazoa</taxon>
        <taxon>Ecdysozoa</taxon>
        <taxon>Arthropoda</taxon>
        <taxon>Hexapoda</taxon>
        <taxon>Insecta</taxon>
        <taxon>Pterygota</taxon>
        <taxon>Neoptera</taxon>
        <taxon>Endopterygota</taxon>
        <taxon>Diptera</taxon>
        <taxon>Nematocera</taxon>
        <taxon>Culicoidea</taxon>
        <taxon>Culicidae</taxon>
        <taxon>Anophelinae</taxon>
        <taxon>Anopheles</taxon>
    </lineage>
</organism>
<dbReference type="AlphaFoldDB" id="A0A182XSS4"/>
<evidence type="ECO:0000313" key="2">
    <source>
        <dbReference type="Proteomes" id="UP000076407"/>
    </source>
</evidence>
<protein>
    <submittedName>
        <fullName evidence="1">Uncharacterized protein</fullName>
    </submittedName>
</protein>
<name>A0A182XSS4_ANOQN</name>
<keyword evidence="2" id="KW-1185">Reference proteome</keyword>
<accession>A0A182XSS4</accession>
<dbReference type="VEuPathDB" id="VectorBase:AQUA014880"/>
<dbReference type="EnsemblMetazoa" id="AQUA014880-RB">
    <property type="protein sequence ID" value="AQUA014880-PB"/>
    <property type="gene ID" value="AQUA014880"/>
</dbReference>
<proteinExistence type="predicted"/>